<evidence type="ECO:0000313" key="3">
    <source>
        <dbReference type="Proteomes" id="UP000799539"/>
    </source>
</evidence>
<feature type="compositionally biased region" description="Basic and acidic residues" evidence="1">
    <location>
        <begin position="27"/>
        <end position="45"/>
    </location>
</feature>
<organism evidence="2 3">
    <name type="scientific">Cercospora zeae-maydis SCOH1-5</name>
    <dbReference type="NCBI Taxonomy" id="717836"/>
    <lineage>
        <taxon>Eukaryota</taxon>
        <taxon>Fungi</taxon>
        <taxon>Dikarya</taxon>
        <taxon>Ascomycota</taxon>
        <taxon>Pezizomycotina</taxon>
        <taxon>Dothideomycetes</taxon>
        <taxon>Dothideomycetidae</taxon>
        <taxon>Mycosphaerellales</taxon>
        <taxon>Mycosphaerellaceae</taxon>
        <taxon>Cercospora</taxon>
    </lineage>
</organism>
<dbReference type="AlphaFoldDB" id="A0A6A6FTC8"/>
<evidence type="ECO:0000313" key="2">
    <source>
        <dbReference type="EMBL" id="KAF2216683.1"/>
    </source>
</evidence>
<accession>A0A6A6FTC8</accession>
<keyword evidence="3" id="KW-1185">Reference proteome</keyword>
<feature type="region of interest" description="Disordered" evidence="1">
    <location>
        <begin position="24"/>
        <end position="45"/>
    </location>
</feature>
<sequence length="216" mass="23397">MVNTLLAKHSASWRFDAGGGPATHLSDSLHGDESARGGKKQKPETRDIESALLRVMFTNTKPLVHHRKRQEGCVTRPLVPGEASDGKKLSLTTTPASNPNAFSVTASAASGLPTSHRAVISGFQPQVEAHVQPPQSCLGLRGHDWDVVHASMLPAAIELSRPYMASTSHPLINVDSLSTKNRAHEDRMESQGYTRSFDDHKRRIVPPTNLASIICS</sequence>
<dbReference type="EMBL" id="ML992663">
    <property type="protein sequence ID" value="KAF2216683.1"/>
    <property type="molecule type" value="Genomic_DNA"/>
</dbReference>
<dbReference type="Proteomes" id="UP000799539">
    <property type="component" value="Unassembled WGS sequence"/>
</dbReference>
<evidence type="ECO:0000256" key="1">
    <source>
        <dbReference type="SAM" id="MobiDB-lite"/>
    </source>
</evidence>
<proteinExistence type="predicted"/>
<protein>
    <submittedName>
        <fullName evidence="2">Uncharacterized protein</fullName>
    </submittedName>
</protein>
<gene>
    <name evidence="2" type="ORF">CERZMDRAFT_92756</name>
</gene>
<name>A0A6A6FTC8_9PEZI</name>
<reference evidence="2" key="1">
    <citation type="journal article" date="2020" name="Stud. Mycol.">
        <title>101 Dothideomycetes genomes: a test case for predicting lifestyles and emergence of pathogens.</title>
        <authorList>
            <person name="Haridas S."/>
            <person name="Albert R."/>
            <person name="Binder M."/>
            <person name="Bloem J."/>
            <person name="Labutti K."/>
            <person name="Salamov A."/>
            <person name="Andreopoulos B."/>
            <person name="Baker S."/>
            <person name="Barry K."/>
            <person name="Bills G."/>
            <person name="Bluhm B."/>
            <person name="Cannon C."/>
            <person name="Castanera R."/>
            <person name="Culley D."/>
            <person name="Daum C."/>
            <person name="Ezra D."/>
            <person name="Gonzalez J."/>
            <person name="Henrissat B."/>
            <person name="Kuo A."/>
            <person name="Liang C."/>
            <person name="Lipzen A."/>
            <person name="Lutzoni F."/>
            <person name="Magnuson J."/>
            <person name="Mondo S."/>
            <person name="Nolan M."/>
            <person name="Ohm R."/>
            <person name="Pangilinan J."/>
            <person name="Park H.-J."/>
            <person name="Ramirez L."/>
            <person name="Alfaro M."/>
            <person name="Sun H."/>
            <person name="Tritt A."/>
            <person name="Yoshinaga Y."/>
            <person name="Zwiers L.-H."/>
            <person name="Turgeon B."/>
            <person name="Goodwin S."/>
            <person name="Spatafora J."/>
            <person name="Crous P."/>
            <person name="Grigoriev I."/>
        </authorList>
    </citation>
    <scope>NUCLEOTIDE SEQUENCE</scope>
    <source>
        <strain evidence="2">SCOH1-5</strain>
    </source>
</reference>
<feature type="region of interest" description="Disordered" evidence="1">
    <location>
        <begin position="76"/>
        <end position="98"/>
    </location>
</feature>